<protein>
    <submittedName>
        <fullName evidence="2">Helix-turn-helix domain-containing protein</fullName>
    </submittedName>
</protein>
<sequence length="439" mass="48554">MNEQARARASGFTAFPNRVYGLGLSPVQTVVYLALLSFANRQGECTPSLTSIANRARVARISVVRALKALEEKFLIERIGRASDTGDQSSNLYRVVTWKKTPVEEGGNTLGGSNTEILPSNTEILPQYLSDTTLVSQRYTNKNHLIKTNEQEDPPASIRLRNARARASGFTAFPNRVYGLGLSPVQTVVYLALLSFANRQGECTPSLTSIANRARVARISVVRALKALEEKFLIERIGRASDTGDQSSNLYRVVTWKKTPVEEGGNTLGGSNTEILPSNTEILPQYLSDTTLVSQRYTNKNHLIKTNEQEDPPASIRLRNARARASDDEHTTEIQPTRKSGQSPLAAVYAYGQQLGLTTEETQQEITKTQARNHTGIIRNPPAYLRKMLEVRAEQKTTQPVRLTAGQQAYLTNKTRYTQTATHTATAITEGQSHDNQTH</sequence>
<accession>A0AAW9HV54</accession>
<dbReference type="InterPro" id="IPR036390">
    <property type="entry name" value="WH_DNA-bd_sf"/>
</dbReference>
<feature type="region of interest" description="Disordered" evidence="1">
    <location>
        <begin position="323"/>
        <end position="342"/>
    </location>
</feature>
<evidence type="ECO:0000256" key="1">
    <source>
        <dbReference type="SAM" id="MobiDB-lite"/>
    </source>
</evidence>
<dbReference type="Gene3D" id="1.10.10.10">
    <property type="entry name" value="Winged helix-like DNA-binding domain superfamily/Winged helix DNA-binding domain"/>
    <property type="match status" value="2"/>
</dbReference>
<dbReference type="Pfam" id="PF13730">
    <property type="entry name" value="HTH_36"/>
    <property type="match status" value="2"/>
</dbReference>
<dbReference type="Proteomes" id="UP001281731">
    <property type="component" value="Unassembled WGS sequence"/>
</dbReference>
<feature type="compositionally biased region" description="Polar residues" evidence="1">
    <location>
        <begin position="333"/>
        <end position="342"/>
    </location>
</feature>
<evidence type="ECO:0000313" key="3">
    <source>
        <dbReference type="Proteomes" id="UP001281731"/>
    </source>
</evidence>
<name>A0AAW9HV54_9ACTO</name>
<proteinExistence type="predicted"/>
<gene>
    <name evidence="2" type="ORF">R6G80_00960</name>
</gene>
<comment type="caution">
    <text evidence="2">The sequence shown here is derived from an EMBL/GenBank/DDBJ whole genome shotgun (WGS) entry which is preliminary data.</text>
</comment>
<dbReference type="AlphaFoldDB" id="A0AAW9HV54"/>
<dbReference type="EMBL" id="JAWNGC010000001">
    <property type="protein sequence ID" value="MDY5154300.1"/>
    <property type="molecule type" value="Genomic_DNA"/>
</dbReference>
<reference evidence="2" key="1">
    <citation type="submission" date="2023-10" db="EMBL/GenBank/DDBJ databases">
        <title>Whole Genome based description of the genera Actinobaculum and Actinotignum reveals a complex phylogenetic relationship within the species included in the genus Actinotignum.</title>
        <authorList>
            <person name="Jensen C.S."/>
            <person name="Dargis R."/>
            <person name="Kemp M."/>
            <person name="Christensen J.J."/>
        </authorList>
    </citation>
    <scope>NUCLEOTIDE SEQUENCE</scope>
    <source>
        <strain evidence="2">SLA_B511</strain>
    </source>
</reference>
<evidence type="ECO:0000313" key="2">
    <source>
        <dbReference type="EMBL" id="MDY5154300.1"/>
    </source>
</evidence>
<dbReference type="InterPro" id="IPR036388">
    <property type="entry name" value="WH-like_DNA-bd_sf"/>
</dbReference>
<dbReference type="SUPFAM" id="SSF46785">
    <property type="entry name" value="Winged helix' DNA-binding domain"/>
    <property type="match status" value="2"/>
</dbReference>
<organism evidence="2 3">
    <name type="scientific">Actinotignum urinale</name>
    <dbReference type="NCBI Taxonomy" id="190146"/>
    <lineage>
        <taxon>Bacteria</taxon>
        <taxon>Bacillati</taxon>
        <taxon>Actinomycetota</taxon>
        <taxon>Actinomycetes</taxon>
        <taxon>Actinomycetales</taxon>
        <taxon>Actinomycetaceae</taxon>
        <taxon>Actinotignum</taxon>
    </lineage>
</organism>
<dbReference type="RefSeq" id="WP_320756206.1">
    <property type="nucleotide sequence ID" value="NZ_JAWNGC010000001.1"/>
</dbReference>